<evidence type="ECO:0000259" key="11">
    <source>
        <dbReference type="Pfam" id="PF08704"/>
    </source>
</evidence>
<dbReference type="Proteomes" id="UP000054564">
    <property type="component" value="Unassembled WGS sequence"/>
</dbReference>
<feature type="region of interest" description="Disordered" evidence="10">
    <location>
        <begin position="275"/>
        <end position="481"/>
    </location>
</feature>
<feature type="domain" description="tRNA (adenine(58)-N(1))-methyltransferase catalytic subunit TRM61 C-terminal" evidence="11">
    <location>
        <begin position="74"/>
        <end position="301"/>
    </location>
</feature>
<dbReference type="InterPro" id="IPR049470">
    <property type="entry name" value="TRM61_C"/>
</dbReference>
<feature type="compositionally biased region" description="Basic and acidic residues" evidence="10">
    <location>
        <begin position="381"/>
        <end position="405"/>
    </location>
</feature>
<evidence type="ECO:0000256" key="8">
    <source>
        <dbReference type="ARBA" id="ARBA00023242"/>
    </source>
</evidence>
<keyword evidence="7" id="KW-0819">tRNA processing</keyword>
<evidence type="ECO:0000256" key="2">
    <source>
        <dbReference type="ARBA" id="ARBA00012796"/>
    </source>
</evidence>
<evidence type="ECO:0000256" key="10">
    <source>
        <dbReference type="SAM" id="MobiDB-lite"/>
    </source>
</evidence>
<proteinExistence type="predicted"/>
<evidence type="ECO:0000256" key="1">
    <source>
        <dbReference type="ARBA" id="ARBA00004123"/>
    </source>
</evidence>
<dbReference type="PROSITE" id="PS51620">
    <property type="entry name" value="SAM_TRM61"/>
    <property type="match status" value="1"/>
</dbReference>
<dbReference type="Gene3D" id="3.10.330.20">
    <property type="match status" value="1"/>
</dbReference>
<evidence type="ECO:0000313" key="12">
    <source>
        <dbReference type="EMBL" id="KNE95883.1"/>
    </source>
</evidence>
<dbReference type="Pfam" id="PF08704">
    <property type="entry name" value="GCD14"/>
    <property type="match status" value="1"/>
</dbReference>
<evidence type="ECO:0000313" key="13">
    <source>
        <dbReference type="Proteomes" id="UP000054564"/>
    </source>
</evidence>
<dbReference type="GO" id="GO:0030488">
    <property type="term" value="P:tRNA methylation"/>
    <property type="evidence" value="ECO:0007669"/>
    <property type="project" value="InterPro"/>
</dbReference>
<keyword evidence="4" id="KW-0489">Methyltransferase</keyword>
<feature type="compositionally biased region" description="Basic and acidic residues" evidence="10">
    <location>
        <begin position="456"/>
        <end position="467"/>
    </location>
</feature>
<comment type="subcellular location">
    <subcellularLocation>
        <location evidence="1">Nucleus</location>
    </subcellularLocation>
</comment>
<dbReference type="GO" id="GO:0005634">
    <property type="term" value="C:nucleus"/>
    <property type="evidence" value="ECO:0007669"/>
    <property type="project" value="UniProtKB-SubCell"/>
</dbReference>
<dbReference type="PANTHER" id="PTHR12133">
    <property type="entry name" value="TRNA (ADENINE(58)-N(1))-METHYLTRANSFERASE"/>
    <property type="match status" value="1"/>
</dbReference>
<gene>
    <name evidence="12" type="ORF">PSTG_10800</name>
</gene>
<dbReference type="EC" id="2.1.1.220" evidence="2"/>
<keyword evidence="13" id="KW-1185">Reference proteome</keyword>
<evidence type="ECO:0000256" key="6">
    <source>
        <dbReference type="ARBA" id="ARBA00022691"/>
    </source>
</evidence>
<organism evidence="12 13">
    <name type="scientific">Puccinia striiformis f. sp. tritici PST-78</name>
    <dbReference type="NCBI Taxonomy" id="1165861"/>
    <lineage>
        <taxon>Eukaryota</taxon>
        <taxon>Fungi</taxon>
        <taxon>Dikarya</taxon>
        <taxon>Basidiomycota</taxon>
        <taxon>Pucciniomycotina</taxon>
        <taxon>Pucciniomycetes</taxon>
        <taxon>Pucciniales</taxon>
        <taxon>Pucciniaceae</taxon>
        <taxon>Puccinia</taxon>
    </lineage>
</organism>
<dbReference type="STRING" id="1165861.A0A0L0V9C8"/>
<evidence type="ECO:0000256" key="7">
    <source>
        <dbReference type="ARBA" id="ARBA00022694"/>
    </source>
</evidence>
<accession>A0A0L0V9C8</accession>
<protein>
    <recommendedName>
        <fullName evidence="3">tRNA (adenine(58)-N(1))-methyltransferase catalytic subunit TRM61</fullName>
        <ecNumber evidence="2">2.1.1.220</ecNumber>
    </recommendedName>
    <alternativeName>
        <fullName evidence="9">tRNA(m1A58)-methyltransferase subunit TRM61</fullName>
    </alternativeName>
</protein>
<dbReference type="SUPFAM" id="SSF53335">
    <property type="entry name" value="S-adenosyl-L-methionine-dependent methyltransferases"/>
    <property type="match status" value="1"/>
</dbReference>
<dbReference type="InterPro" id="IPR029063">
    <property type="entry name" value="SAM-dependent_MTases_sf"/>
</dbReference>
<evidence type="ECO:0000256" key="3">
    <source>
        <dbReference type="ARBA" id="ARBA00015963"/>
    </source>
</evidence>
<dbReference type="FunFam" id="3.10.330.20:FF:000009">
    <property type="entry name" value="tRNA (adenine(58)-N(1))-methyltransferase catalytic subunit TRM61"/>
    <property type="match status" value="1"/>
</dbReference>
<dbReference type="Pfam" id="PF14801">
    <property type="entry name" value="TrmI-like_N"/>
    <property type="match status" value="1"/>
</dbReference>
<dbReference type="AlphaFoldDB" id="A0A0L0V9C8"/>
<dbReference type="Gene3D" id="3.40.50.150">
    <property type="entry name" value="Vaccinia Virus protein VP39"/>
    <property type="match status" value="1"/>
</dbReference>
<sequence length="511" mass="56755">MTLAIAAHPPSIFDIQSATIQSGDTVIVYQSRDNLTAIVVTPGKKLHTRYGEFPHSDMIGVVFGSKCPSRKGNGFTYLLRPTPELWTLALPHRTQILYHPDISFITSQLDIKPGSYVIEAGTGSGSFSHSISRTIGPRGRLFSFEFHEERHAKAAAEFEAHGLLSSVGGPIQLAHRNVIRDGFGDIDVQVDSVFLDLPAPWDALEESKRVMNRSQLSRICCFSPCIEQVQKTCQTLELLGFSDIIMFETLVRTHEPVSVTMPKVDDAVRRIKEVETKKQARRERQISESKQRRQITQKGTNSKSGNEQEKTLKRGLEDTDITEEPESESKKRRQIAPKGTNPQPASEQEKTVKRGLEDTDITEEPEPKKSRNETCNGSMDCKSEEGPTIKAEDTKPAVEDGKPAAEDTTTVEETRPIVKIIESVTEDTKPLEENGDRALSEVDRTAMEIYNPSNKDITRPAEIEQVKSENPSILETSKPAGMSRGHTSFLTFAVLLPLSPAQNSDVEENCT</sequence>
<feature type="compositionally biased region" description="Basic and acidic residues" evidence="10">
    <location>
        <begin position="306"/>
        <end position="317"/>
    </location>
</feature>
<dbReference type="EMBL" id="AJIL01000090">
    <property type="protein sequence ID" value="KNE95883.1"/>
    <property type="molecule type" value="Genomic_DNA"/>
</dbReference>
<feature type="compositionally biased region" description="Basic and acidic residues" evidence="10">
    <location>
        <begin position="275"/>
        <end position="291"/>
    </location>
</feature>
<evidence type="ECO:0000256" key="5">
    <source>
        <dbReference type="ARBA" id="ARBA00022679"/>
    </source>
</evidence>
<name>A0A0L0V9C8_9BASI</name>
<dbReference type="GO" id="GO:0031515">
    <property type="term" value="C:tRNA (m1A) methyltransferase complex"/>
    <property type="evidence" value="ECO:0007669"/>
    <property type="project" value="InterPro"/>
</dbReference>
<feature type="compositionally biased region" description="Basic and acidic residues" evidence="10">
    <location>
        <begin position="426"/>
        <end position="446"/>
    </location>
</feature>
<evidence type="ECO:0000256" key="4">
    <source>
        <dbReference type="ARBA" id="ARBA00022603"/>
    </source>
</evidence>
<keyword evidence="6" id="KW-0949">S-adenosyl-L-methionine</keyword>
<reference evidence="13" key="1">
    <citation type="submission" date="2014-03" db="EMBL/GenBank/DDBJ databases">
        <title>The Genome Sequence of Puccinia striiformis f. sp. tritici PST-78.</title>
        <authorList>
            <consortium name="The Broad Institute Genome Sequencing Platform"/>
            <person name="Cuomo C."/>
            <person name="Hulbert S."/>
            <person name="Chen X."/>
            <person name="Walker B."/>
            <person name="Young S.K."/>
            <person name="Zeng Q."/>
            <person name="Gargeya S."/>
            <person name="Fitzgerald M."/>
            <person name="Haas B."/>
            <person name="Abouelleil A."/>
            <person name="Alvarado L."/>
            <person name="Arachchi H.M."/>
            <person name="Berlin A.M."/>
            <person name="Chapman S.B."/>
            <person name="Goldberg J."/>
            <person name="Griggs A."/>
            <person name="Gujja S."/>
            <person name="Hansen M."/>
            <person name="Howarth C."/>
            <person name="Imamovic A."/>
            <person name="Larimer J."/>
            <person name="McCowan C."/>
            <person name="Montmayeur A."/>
            <person name="Murphy C."/>
            <person name="Neiman D."/>
            <person name="Pearson M."/>
            <person name="Priest M."/>
            <person name="Roberts A."/>
            <person name="Saif S."/>
            <person name="Shea T."/>
            <person name="Sisk P."/>
            <person name="Sykes S."/>
            <person name="Wortman J."/>
            <person name="Nusbaum C."/>
            <person name="Birren B."/>
        </authorList>
    </citation>
    <scope>NUCLEOTIDE SEQUENCE [LARGE SCALE GENOMIC DNA]</scope>
    <source>
        <strain evidence="13">race PST-78</strain>
    </source>
</reference>
<dbReference type="FunFam" id="3.40.50.150:FF:000247">
    <property type="entry name" value="tRNA (adenine(58)-N(1))-methyltransferase catalytic subunit TRM61"/>
    <property type="match status" value="1"/>
</dbReference>
<evidence type="ECO:0000256" key="9">
    <source>
        <dbReference type="ARBA" id="ARBA00033309"/>
    </source>
</evidence>
<feature type="compositionally biased region" description="Polar residues" evidence="10">
    <location>
        <begin position="294"/>
        <end position="305"/>
    </location>
</feature>
<comment type="caution">
    <text evidence="12">The sequence shown here is derived from an EMBL/GenBank/DDBJ whole genome shotgun (WGS) entry which is preliminary data.</text>
</comment>
<feature type="compositionally biased region" description="Basic and acidic residues" evidence="10">
    <location>
        <begin position="347"/>
        <end position="357"/>
    </location>
</feature>
<keyword evidence="8" id="KW-0539">Nucleus</keyword>
<dbReference type="PANTHER" id="PTHR12133:SF2">
    <property type="entry name" value="TRNA (ADENINE(58)-N(1))-METHYLTRANSFERASE CATALYTIC SUBUNIT TRMT61A"/>
    <property type="match status" value="1"/>
</dbReference>
<dbReference type="InterPro" id="IPR014816">
    <property type="entry name" value="tRNA_MeTrfase_Gcd14"/>
</dbReference>
<keyword evidence="5" id="KW-0808">Transferase</keyword>
<dbReference type="OrthoDB" id="1925287at2759"/>
<dbReference type="GO" id="GO:0160107">
    <property type="term" value="F:tRNA (adenine(58)-N1)-methyltransferase activity"/>
    <property type="evidence" value="ECO:0007669"/>
    <property type="project" value="UniProtKB-EC"/>
</dbReference>